<dbReference type="Proteomes" id="UP000262954">
    <property type="component" value="Unassembled WGS sequence"/>
</dbReference>
<dbReference type="Gene3D" id="3.40.50.1360">
    <property type="match status" value="1"/>
</dbReference>
<name>A0A354M0B2_9BACT</name>
<dbReference type="InterPro" id="IPR037171">
    <property type="entry name" value="NagB/RpiA_transferase-like"/>
</dbReference>
<sequence length="176" mass="19507">LAFNEPGSQINSSTRLMLLGSESRHNFAKLFHSNEAVPHSAITMGISTLLGAKKVIVVGWGETISPYVRQAIEAPASDTVPASFLQSHKESKFVLDLSSAEHLTRLSTPWLVTSCEWDDKLIRRAIVWLCRITGKPILKLTNKDYNDNGLSELLALFGSAYNVNIKIFNDLQHTIT</sequence>
<dbReference type="AlphaFoldDB" id="A0A354M0B2"/>
<dbReference type="EMBL" id="DNWC01000043">
    <property type="protein sequence ID" value="HBJ07951.1"/>
    <property type="molecule type" value="Genomic_DNA"/>
</dbReference>
<organism evidence="1 2">
    <name type="scientific">Coprobacter fastidiosus</name>
    <dbReference type="NCBI Taxonomy" id="1099853"/>
    <lineage>
        <taxon>Bacteria</taxon>
        <taxon>Pseudomonadati</taxon>
        <taxon>Bacteroidota</taxon>
        <taxon>Bacteroidia</taxon>
        <taxon>Bacteroidales</taxon>
        <taxon>Barnesiellaceae</taxon>
        <taxon>Coprobacter</taxon>
    </lineage>
</organism>
<dbReference type="EC" id="3.5.99.6" evidence="1"/>
<dbReference type="PANTHER" id="PTHR42892">
    <property type="entry name" value="GLUCOSAMINE-6-PHOSPHATE DEAMINASE-LIKE PROTEIN BT_0258-RELATED"/>
    <property type="match status" value="1"/>
</dbReference>
<accession>A0A354M0B2</accession>
<feature type="non-terminal residue" evidence="1">
    <location>
        <position position="1"/>
    </location>
</feature>
<dbReference type="GO" id="GO:0004342">
    <property type="term" value="F:glucosamine-6-phosphate deaminase activity"/>
    <property type="evidence" value="ECO:0007669"/>
    <property type="project" value="UniProtKB-EC"/>
</dbReference>
<feature type="non-terminal residue" evidence="1">
    <location>
        <position position="176"/>
    </location>
</feature>
<proteinExistence type="predicted"/>
<dbReference type="InterPro" id="IPR052960">
    <property type="entry name" value="GlcN6P_deaminase-like"/>
</dbReference>
<evidence type="ECO:0000313" key="1">
    <source>
        <dbReference type="EMBL" id="HBJ07951.1"/>
    </source>
</evidence>
<comment type="caution">
    <text evidence="1">The sequence shown here is derived from an EMBL/GenBank/DDBJ whole genome shotgun (WGS) entry which is preliminary data.</text>
</comment>
<keyword evidence="1" id="KW-0378">Hydrolase</keyword>
<gene>
    <name evidence="1" type="ORF">DDY73_03000</name>
</gene>
<dbReference type="PANTHER" id="PTHR42892:SF1">
    <property type="entry name" value="GLUCOSAMINE-6-PHOSPHATE ISOMERASE"/>
    <property type="match status" value="1"/>
</dbReference>
<protein>
    <submittedName>
        <fullName evidence="1">Glucosamine-6-phosphate deaminase</fullName>
        <ecNumber evidence="1">3.5.99.6</ecNumber>
    </submittedName>
</protein>
<reference evidence="1 2" key="1">
    <citation type="journal article" date="2018" name="Nat. Biotechnol.">
        <title>A standardized bacterial taxonomy based on genome phylogeny substantially revises the tree of life.</title>
        <authorList>
            <person name="Parks D.H."/>
            <person name="Chuvochina M."/>
            <person name="Waite D.W."/>
            <person name="Rinke C."/>
            <person name="Skarshewski A."/>
            <person name="Chaumeil P.A."/>
            <person name="Hugenholtz P."/>
        </authorList>
    </citation>
    <scope>NUCLEOTIDE SEQUENCE [LARGE SCALE GENOMIC DNA]</scope>
    <source>
        <strain evidence="1">UBA11482</strain>
    </source>
</reference>
<evidence type="ECO:0000313" key="2">
    <source>
        <dbReference type="Proteomes" id="UP000262954"/>
    </source>
</evidence>
<dbReference type="SUPFAM" id="SSF100950">
    <property type="entry name" value="NagB/RpiA/CoA transferase-like"/>
    <property type="match status" value="1"/>
</dbReference>